<protein>
    <submittedName>
        <fullName evidence="1">Uncharacterized protein</fullName>
    </submittedName>
</protein>
<proteinExistence type="predicted"/>
<sequence length="226" mass="26024">MKTMGKQITLDANGNIITLDDKNTEILKNLQPTLENQLRKKETNMYLKKPFQLKFGSVITNKLIELFRSYGLMRQDDIQGIDANDLQDYYLHFMALINQVSQSIEITPTKPLFCAYMGITVRVYNSFEKSKDDDIRFWLDAINGDLTHALLDSSMNGNASEKSSLTFASTKEYGQEIVQNDFNATITTRQEVEFTPKQALDSAHEKVALIEEMKKELNHKIREKRK</sequence>
<evidence type="ECO:0000313" key="1">
    <source>
        <dbReference type="EMBL" id="DAD73921.1"/>
    </source>
</evidence>
<organism evidence="1">
    <name type="scientific">Siphoviridae sp. ctFn287</name>
    <dbReference type="NCBI Taxonomy" id="2826215"/>
    <lineage>
        <taxon>Viruses</taxon>
        <taxon>Duplodnaviria</taxon>
        <taxon>Heunggongvirae</taxon>
        <taxon>Uroviricota</taxon>
        <taxon>Caudoviricetes</taxon>
    </lineage>
</organism>
<reference evidence="1" key="1">
    <citation type="journal article" date="2021" name="Proc. Natl. Acad. Sci. U.S.A.">
        <title>A Catalog of Tens of Thousands of Viruses from Human Metagenomes Reveals Hidden Associations with Chronic Diseases.</title>
        <authorList>
            <person name="Tisza M.J."/>
            <person name="Buck C.B."/>
        </authorList>
    </citation>
    <scope>NUCLEOTIDE SEQUENCE</scope>
    <source>
        <strain evidence="1">CtFn287</strain>
    </source>
</reference>
<dbReference type="EMBL" id="BK014748">
    <property type="protein sequence ID" value="DAD73921.1"/>
    <property type="molecule type" value="Genomic_DNA"/>
</dbReference>
<accession>A0A8S5LV69</accession>
<name>A0A8S5LV69_9CAUD</name>